<dbReference type="InterPro" id="IPR000994">
    <property type="entry name" value="Pept_M24"/>
</dbReference>
<dbReference type="AlphaFoldDB" id="A0A381YLD4"/>
<feature type="non-terminal residue" evidence="2">
    <location>
        <position position="1"/>
    </location>
</feature>
<dbReference type="SUPFAM" id="SSF55920">
    <property type="entry name" value="Creatinase/aminopeptidase"/>
    <property type="match status" value="1"/>
</dbReference>
<dbReference type="InterPro" id="IPR036005">
    <property type="entry name" value="Creatinase/aminopeptidase-like"/>
</dbReference>
<organism evidence="2">
    <name type="scientific">marine metagenome</name>
    <dbReference type="NCBI Taxonomy" id="408172"/>
    <lineage>
        <taxon>unclassified sequences</taxon>
        <taxon>metagenomes</taxon>
        <taxon>ecological metagenomes</taxon>
    </lineage>
</organism>
<sequence length="499" mass="56206">VTDQAASCTDRSLVWKAPDTDLSIKEESMLSSIHPSPQRRVRWNQCTALAPSVTTVLAVSVALTAACAPADAPRAADAAFEFDLPNWSEQVTLREGWLERRHEMLLPMMRQYDIDMWITVNEEFHDDPLTEYIAPPRPYTGNRDIFVFVDTGEELRSVAITGYSEVNLKRFFESPDEPRPASQVLPELYAIYSPQRIALNMDGRKGMTRSLTYATYGYLSDIMGPEATSRFVSAADLIEEYLDTRIPEELEAYRNLVHLTEVIAKRALSDEVIEPGVTTIGDVRRWIYNAMWQYRVGTWFQPDLRHQRGGRPNDTSRGFLAVAPENWVIEPGDVLHLDVGISYLGLDTDWQKMAYVLREGESDAPAGLQAAMANTNALQDVLTSAARPGLTAGEVYDATMAEMDSRLIKAQIYSHPLGNHGHGMGPSIDFRSAQRGETARQSKRLRDGSYISIELNTRTPVPEWDGQEVYIMMEDPAHLDSEGYHFFRPRQESFYLIGG</sequence>
<reference evidence="2" key="1">
    <citation type="submission" date="2018-05" db="EMBL/GenBank/DDBJ databases">
        <authorList>
            <person name="Lanie J.A."/>
            <person name="Ng W.-L."/>
            <person name="Kazmierczak K.M."/>
            <person name="Andrzejewski T.M."/>
            <person name="Davidsen T.M."/>
            <person name="Wayne K.J."/>
            <person name="Tettelin H."/>
            <person name="Glass J.I."/>
            <person name="Rusch D."/>
            <person name="Podicherti R."/>
            <person name="Tsui H.-C.T."/>
            <person name="Winkler M.E."/>
        </authorList>
    </citation>
    <scope>NUCLEOTIDE SEQUENCE</scope>
</reference>
<dbReference type="EMBL" id="UINC01018428">
    <property type="protein sequence ID" value="SVA77402.1"/>
    <property type="molecule type" value="Genomic_DNA"/>
</dbReference>
<proteinExistence type="predicted"/>
<feature type="domain" description="Peptidase M24" evidence="1">
    <location>
        <begin position="321"/>
        <end position="464"/>
    </location>
</feature>
<accession>A0A381YLD4</accession>
<dbReference type="Gene3D" id="3.90.230.10">
    <property type="entry name" value="Creatinase/methionine aminopeptidase superfamily"/>
    <property type="match status" value="1"/>
</dbReference>
<gene>
    <name evidence="2" type="ORF">METZ01_LOCUS130256</name>
</gene>
<evidence type="ECO:0000313" key="2">
    <source>
        <dbReference type="EMBL" id="SVA77402.1"/>
    </source>
</evidence>
<protein>
    <recommendedName>
        <fullName evidence="1">Peptidase M24 domain-containing protein</fullName>
    </recommendedName>
</protein>
<name>A0A381YLD4_9ZZZZ</name>
<dbReference type="Pfam" id="PF00557">
    <property type="entry name" value="Peptidase_M24"/>
    <property type="match status" value="1"/>
</dbReference>
<evidence type="ECO:0000259" key="1">
    <source>
        <dbReference type="Pfam" id="PF00557"/>
    </source>
</evidence>